<dbReference type="InterPro" id="IPR045307">
    <property type="entry name" value="ADCK1_dom"/>
</dbReference>
<dbReference type="GeneID" id="120281630"/>
<evidence type="ECO:0000313" key="3">
    <source>
        <dbReference type="Proteomes" id="UP001515500"/>
    </source>
</evidence>
<dbReference type="CDD" id="cd13969">
    <property type="entry name" value="ADCK1-like"/>
    <property type="match status" value="1"/>
</dbReference>
<dbReference type="SUPFAM" id="SSF56112">
    <property type="entry name" value="Protein kinase-like (PK-like)"/>
    <property type="match status" value="1"/>
</dbReference>
<dbReference type="InterPro" id="IPR004147">
    <property type="entry name" value="ABC1_dom"/>
</dbReference>
<accession>A0AB40CYI3</accession>
<dbReference type="RefSeq" id="XP_039144253.1">
    <property type="nucleotide sequence ID" value="XM_039288319.1"/>
</dbReference>
<protein>
    <submittedName>
        <fullName evidence="4">AarF domain-containing protein kinase 1</fullName>
    </submittedName>
</protein>
<name>A0AB40CYI3_DIOCR</name>
<organism evidence="3 4">
    <name type="scientific">Dioscorea cayennensis subsp. rotundata</name>
    <name type="common">White Guinea yam</name>
    <name type="synonym">Dioscorea rotundata</name>
    <dbReference type="NCBI Taxonomy" id="55577"/>
    <lineage>
        <taxon>Eukaryota</taxon>
        <taxon>Viridiplantae</taxon>
        <taxon>Streptophyta</taxon>
        <taxon>Embryophyta</taxon>
        <taxon>Tracheophyta</taxon>
        <taxon>Spermatophyta</taxon>
        <taxon>Magnoliopsida</taxon>
        <taxon>Liliopsida</taxon>
        <taxon>Dioscoreales</taxon>
        <taxon>Dioscoreaceae</taxon>
        <taxon>Dioscorea</taxon>
    </lineage>
</organism>
<evidence type="ECO:0000256" key="1">
    <source>
        <dbReference type="ARBA" id="ARBA00009670"/>
    </source>
</evidence>
<dbReference type="GO" id="GO:0016301">
    <property type="term" value="F:kinase activity"/>
    <property type="evidence" value="ECO:0007669"/>
    <property type="project" value="UniProtKB-KW"/>
</dbReference>
<feature type="domain" description="ABC1 atypical kinase-like" evidence="2">
    <location>
        <begin position="126"/>
        <end position="370"/>
    </location>
</feature>
<evidence type="ECO:0000259" key="2">
    <source>
        <dbReference type="Pfam" id="PF03109"/>
    </source>
</evidence>
<dbReference type="AlphaFoldDB" id="A0AB40CYI3"/>
<reference evidence="4" key="1">
    <citation type="submission" date="2025-08" db="UniProtKB">
        <authorList>
            <consortium name="RefSeq"/>
        </authorList>
    </citation>
    <scope>IDENTIFICATION</scope>
</reference>
<dbReference type="PANTHER" id="PTHR43173">
    <property type="entry name" value="ABC1 FAMILY PROTEIN"/>
    <property type="match status" value="1"/>
</dbReference>
<evidence type="ECO:0000313" key="4">
    <source>
        <dbReference type="RefSeq" id="XP_039144253.1"/>
    </source>
</evidence>
<sequence length="545" mass="61876">MARSRWVSKLPIGLGLGLGFGIAWKSSYDGDSSPVEKLTLAADGVVRSSRAVYTIAFIVADYKLSLRRFSSDSPEYRTKLSEVHLRSAKKLLSLCEFNKGFYVKAGQFVSALRQVPKEYSTTLSSLQDQANPYPFKDIREVIVKNLGKDLTQIFLSFDEQPIAAASIAQVHHGLLKDNQEVAVKVQYPGLKQRMKIDITTMSILSTSVSWIFPDYRFGQIVSEFERAMNLELDFIQEGNNSERTARNFKKNNVIKIPHVYWDLTTSQVLTMEFCRGQKVDDLDFLKQSGINPLKVAKALMDVFSEMIFVHGFVHGDPHPGNILVSPVSHGGFSLVLLDHGIYTELDEMFRINYCQLWKALILQDPQKIRQLGEQLGVGKYSKYLPVIFTGRTMESKSVLGTQMSNEEKKHLKQELRSLKMDDISSFMESLPPDFLSILRTDGLLRSTLSKLSTPRHIRLLAYAKYAIYGLTVNSNTGFSVEKVLSRITADITYLQLRLLLGILELVSKIKDMRQYLNNKMETISEMVTSLYFSLYLFIKRAFTVL</sequence>
<keyword evidence="4" id="KW-0418">Kinase</keyword>
<proteinExistence type="inferred from homology"/>
<keyword evidence="3" id="KW-1185">Reference proteome</keyword>
<dbReference type="Proteomes" id="UP001515500">
    <property type="component" value="Chromosome 18"/>
</dbReference>
<comment type="similarity">
    <text evidence="1">Belongs to the protein kinase superfamily. ADCK protein kinase family.</text>
</comment>
<dbReference type="PANTHER" id="PTHR43173:SF28">
    <property type="entry name" value="AARF DOMAIN CONTAINING KINASE 5"/>
    <property type="match status" value="1"/>
</dbReference>
<keyword evidence="4" id="KW-0808">Transferase</keyword>
<gene>
    <name evidence="4" type="primary">LOC120281630</name>
</gene>
<dbReference type="InterPro" id="IPR011009">
    <property type="entry name" value="Kinase-like_dom_sf"/>
</dbReference>
<dbReference type="InterPro" id="IPR051130">
    <property type="entry name" value="Mito_struct-func_regulator"/>
</dbReference>
<dbReference type="Gene3D" id="1.10.510.10">
    <property type="entry name" value="Transferase(Phosphotransferase) domain 1"/>
    <property type="match status" value="1"/>
</dbReference>
<dbReference type="Pfam" id="PF03109">
    <property type="entry name" value="ABC1"/>
    <property type="match status" value="1"/>
</dbReference>